<dbReference type="Gene3D" id="3.40.50.2300">
    <property type="match status" value="2"/>
</dbReference>
<feature type="domain" description="Histidine kinase" evidence="9">
    <location>
        <begin position="1587"/>
        <end position="1858"/>
    </location>
</feature>
<gene>
    <name evidence="11" type="primary">FGENESH: predicted gene_3.209</name>
    <name evidence="12" type="ORF">AAT19DRAFT_12979</name>
    <name evidence="11" type="ORF">BN2166_0017580</name>
</gene>
<dbReference type="InterPro" id="IPR005467">
    <property type="entry name" value="His_kinase_dom"/>
</dbReference>
<dbReference type="InterPro" id="IPR036097">
    <property type="entry name" value="HisK_dim/P_sf"/>
</dbReference>
<dbReference type="STRING" id="5286.A0A0K3CB90"/>
<feature type="compositionally biased region" description="Low complexity" evidence="8">
    <location>
        <begin position="244"/>
        <end position="260"/>
    </location>
</feature>
<evidence type="ECO:0000256" key="2">
    <source>
        <dbReference type="ARBA" id="ARBA00012438"/>
    </source>
</evidence>
<evidence type="ECO:0000256" key="4">
    <source>
        <dbReference type="ARBA" id="ARBA00022679"/>
    </source>
</evidence>
<dbReference type="EC" id="2.7.13.3" evidence="2"/>
<dbReference type="NCBIfam" id="TIGR00229">
    <property type="entry name" value="sensory_box"/>
    <property type="match status" value="1"/>
</dbReference>
<evidence type="ECO:0000313" key="12">
    <source>
        <dbReference type="EMBL" id="PRQ75957.1"/>
    </source>
</evidence>
<dbReference type="Pfam" id="PF02518">
    <property type="entry name" value="HATPase_c"/>
    <property type="match status" value="2"/>
</dbReference>
<feature type="domain" description="Response regulatory" evidence="10">
    <location>
        <begin position="1917"/>
        <end position="2048"/>
    </location>
</feature>
<dbReference type="OMA" id="CASHQGR"/>
<evidence type="ECO:0000256" key="3">
    <source>
        <dbReference type="ARBA" id="ARBA00022553"/>
    </source>
</evidence>
<keyword evidence="13" id="KW-1185">Reference proteome</keyword>
<evidence type="ECO:0000259" key="10">
    <source>
        <dbReference type="PROSITE" id="PS50110"/>
    </source>
</evidence>
<feature type="modified residue" description="4-aspartylphosphate" evidence="6">
    <location>
        <position position="1347"/>
    </location>
</feature>
<dbReference type="SMART" id="SM00388">
    <property type="entry name" value="HisKA"/>
    <property type="match status" value="2"/>
</dbReference>
<protein>
    <recommendedName>
        <fullName evidence="2">histidine kinase</fullName>
        <ecNumber evidence="2">2.7.13.3</ecNumber>
    </recommendedName>
</protein>
<dbReference type="Pfam" id="PF00072">
    <property type="entry name" value="Response_reg"/>
    <property type="match status" value="2"/>
</dbReference>
<feature type="region of interest" description="Disordered" evidence="8">
    <location>
        <begin position="802"/>
        <end position="821"/>
    </location>
</feature>
<dbReference type="GO" id="GO:0000155">
    <property type="term" value="F:phosphorelay sensor kinase activity"/>
    <property type="evidence" value="ECO:0007669"/>
    <property type="project" value="InterPro"/>
</dbReference>
<dbReference type="CDD" id="cd00130">
    <property type="entry name" value="PAS"/>
    <property type="match status" value="1"/>
</dbReference>
<dbReference type="InterPro" id="IPR000014">
    <property type="entry name" value="PAS"/>
</dbReference>
<dbReference type="EMBL" id="LCTV02000003">
    <property type="protein sequence ID" value="PRQ75957.1"/>
    <property type="molecule type" value="Genomic_DNA"/>
</dbReference>
<feature type="coiled-coil region" evidence="7">
    <location>
        <begin position="1557"/>
        <end position="1584"/>
    </location>
</feature>
<dbReference type="InterPro" id="IPR003661">
    <property type="entry name" value="HisK_dim/P_dom"/>
</dbReference>
<reference evidence="12 14" key="2">
    <citation type="journal article" date="2018" name="Elife">
        <title>Functional genomics of lipid metabolism in the oleaginous yeast Rhodosporidium toruloides.</title>
        <authorList>
            <person name="Coradetti S.T."/>
            <person name="Pinel D."/>
            <person name="Geiselman G."/>
            <person name="Ito M."/>
            <person name="Mondo S."/>
            <person name="Reilly M.C."/>
            <person name="Cheng Y.F."/>
            <person name="Bauer S."/>
            <person name="Grigoriev I."/>
            <person name="Gladden J.M."/>
            <person name="Simmons B.A."/>
            <person name="Brem R."/>
            <person name="Arkin A.P."/>
            <person name="Skerker J.M."/>
        </authorList>
    </citation>
    <scope>NUCLEOTIDE SEQUENCE [LARGE SCALE GENOMIC DNA]</scope>
    <source>
        <strain evidence="12 14">NBRC 0880</strain>
    </source>
</reference>
<dbReference type="CDD" id="cd16922">
    <property type="entry name" value="HATPase_EvgS-ArcB-TorS-like"/>
    <property type="match status" value="1"/>
</dbReference>
<dbReference type="InterPro" id="IPR013656">
    <property type="entry name" value="PAS_4"/>
</dbReference>
<evidence type="ECO:0000256" key="1">
    <source>
        <dbReference type="ARBA" id="ARBA00000085"/>
    </source>
</evidence>
<evidence type="ECO:0000256" key="7">
    <source>
        <dbReference type="SAM" id="Coils"/>
    </source>
</evidence>
<dbReference type="Pfam" id="PF00512">
    <property type="entry name" value="HisKA"/>
    <property type="match status" value="1"/>
</dbReference>
<dbReference type="InterPro" id="IPR003594">
    <property type="entry name" value="HATPase_dom"/>
</dbReference>
<evidence type="ECO:0000256" key="5">
    <source>
        <dbReference type="ARBA" id="ARBA00022777"/>
    </source>
</evidence>
<feature type="compositionally biased region" description="Low complexity" evidence="8">
    <location>
        <begin position="808"/>
        <end position="821"/>
    </location>
</feature>
<dbReference type="GO" id="GO:0005886">
    <property type="term" value="C:plasma membrane"/>
    <property type="evidence" value="ECO:0007669"/>
    <property type="project" value="TreeGrafter"/>
</dbReference>
<dbReference type="PROSITE" id="PS50109">
    <property type="entry name" value="HIS_KIN"/>
    <property type="match status" value="2"/>
</dbReference>
<proteinExistence type="predicted"/>
<dbReference type="Gene3D" id="1.10.287.130">
    <property type="match status" value="2"/>
</dbReference>
<feature type="region of interest" description="Disordered" evidence="8">
    <location>
        <begin position="484"/>
        <end position="504"/>
    </location>
</feature>
<dbReference type="Pfam" id="PF08448">
    <property type="entry name" value="PAS_4"/>
    <property type="match status" value="1"/>
</dbReference>
<dbReference type="GO" id="GO:0009927">
    <property type="term" value="F:histidine phosphotransfer kinase activity"/>
    <property type="evidence" value="ECO:0007669"/>
    <property type="project" value="TreeGrafter"/>
</dbReference>
<dbReference type="PRINTS" id="PR00344">
    <property type="entry name" value="BCTRLSENSOR"/>
</dbReference>
<dbReference type="InterPro" id="IPR036890">
    <property type="entry name" value="HATPase_C_sf"/>
</dbReference>
<feature type="compositionally biased region" description="Polar residues" evidence="8">
    <location>
        <begin position="358"/>
        <end position="377"/>
    </location>
</feature>
<accession>A0A0K3CB90</accession>
<feature type="compositionally biased region" description="Low complexity" evidence="8">
    <location>
        <begin position="140"/>
        <end position="164"/>
    </location>
</feature>
<dbReference type="Gene3D" id="3.30.450.20">
    <property type="entry name" value="PAS domain"/>
    <property type="match status" value="2"/>
</dbReference>
<dbReference type="InterPro" id="IPR004358">
    <property type="entry name" value="Sig_transdc_His_kin-like_C"/>
</dbReference>
<feature type="region of interest" description="Disordered" evidence="8">
    <location>
        <begin position="358"/>
        <end position="394"/>
    </location>
</feature>
<evidence type="ECO:0000313" key="14">
    <source>
        <dbReference type="Proteomes" id="UP000239560"/>
    </source>
</evidence>
<keyword evidence="5 11" id="KW-0418">Kinase</keyword>
<dbReference type="SMART" id="SM00387">
    <property type="entry name" value="HATPase_c"/>
    <property type="match status" value="2"/>
</dbReference>
<dbReference type="Proteomes" id="UP000239560">
    <property type="component" value="Unassembled WGS sequence"/>
</dbReference>
<feature type="domain" description="Response regulatory" evidence="10">
    <location>
        <begin position="1299"/>
        <end position="1414"/>
    </location>
</feature>
<dbReference type="SUPFAM" id="SSF55874">
    <property type="entry name" value="ATPase domain of HSP90 chaperone/DNA topoisomerase II/histidine kinase"/>
    <property type="match status" value="2"/>
</dbReference>
<dbReference type="PANTHER" id="PTHR43047:SF72">
    <property type="entry name" value="OSMOSENSING HISTIDINE PROTEIN KINASE SLN1"/>
    <property type="match status" value="1"/>
</dbReference>
<feature type="domain" description="Histidine kinase" evidence="9">
    <location>
        <begin position="988"/>
        <end position="1209"/>
    </location>
</feature>
<feature type="region of interest" description="Disordered" evidence="8">
    <location>
        <begin position="140"/>
        <end position="182"/>
    </location>
</feature>
<dbReference type="PANTHER" id="PTHR43047">
    <property type="entry name" value="TWO-COMPONENT HISTIDINE PROTEIN KINASE"/>
    <property type="match status" value="1"/>
</dbReference>
<dbReference type="FunFam" id="1.10.287.130:FF:000045">
    <property type="entry name" value="Two-component system sensor histidine kinase/response regulator"/>
    <property type="match status" value="1"/>
</dbReference>
<feature type="region of interest" description="Disordered" evidence="8">
    <location>
        <begin position="222"/>
        <end position="325"/>
    </location>
</feature>
<feature type="region of interest" description="Disordered" evidence="8">
    <location>
        <begin position="52"/>
        <end position="76"/>
    </location>
</feature>
<dbReference type="PROSITE" id="PS50110">
    <property type="entry name" value="RESPONSE_REGULATORY"/>
    <property type="match status" value="2"/>
</dbReference>
<reference evidence="11 13" key="1">
    <citation type="submission" date="2015-07" db="EMBL/GenBank/DDBJ databases">
        <authorList>
            <person name="Cajimat M.N.B."/>
            <person name="Milazzo M.L."/>
            <person name="Fulhorst C.F."/>
        </authorList>
    </citation>
    <scope>NUCLEOTIDE SEQUENCE [LARGE SCALE GENOMIC DNA]</scope>
    <source>
        <strain evidence="11">Single colony</strain>
    </source>
</reference>
<dbReference type="CDD" id="cd00082">
    <property type="entry name" value="HisKA"/>
    <property type="match status" value="2"/>
</dbReference>
<keyword evidence="4" id="KW-0808">Transferase</keyword>
<feature type="region of interest" description="Disordered" evidence="8">
    <location>
        <begin position="1880"/>
        <end position="1912"/>
    </location>
</feature>
<dbReference type="Proteomes" id="UP000199069">
    <property type="component" value="Unassembled WGS sequence"/>
</dbReference>
<dbReference type="InterPro" id="IPR001789">
    <property type="entry name" value="Sig_transdc_resp-reg_receiver"/>
</dbReference>
<evidence type="ECO:0000313" key="11">
    <source>
        <dbReference type="EMBL" id="CTR05897.1"/>
    </source>
</evidence>
<feature type="modified residue" description="4-aspartylphosphate" evidence="6">
    <location>
        <position position="1977"/>
    </location>
</feature>
<comment type="catalytic activity">
    <reaction evidence="1">
        <text>ATP + protein L-histidine = ADP + protein N-phospho-L-histidine.</text>
        <dbReference type="EC" id="2.7.13.3"/>
    </reaction>
</comment>
<keyword evidence="7" id="KW-0175">Coiled coil</keyword>
<evidence type="ECO:0000256" key="8">
    <source>
        <dbReference type="SAM" id="MobiDB-lite"/>
    </source>
</evidence>
<dbReference type="OrthoDB" id="60033at2759"/>
<dbReference type="SUPFAM" id="SSF55785">
    <property type="entry name" value="PYP-like sensor domain (PAS domain)"/>
    <property type="match status" value="1"/>
</dbReference>
<feature type="compositionally biased region" description="Acidic residues" evidence="8">
    <location>
        <begin position="295"/>
        <end position="310"/>
    </location>
</feature>
<organism evidence="11 13">
    <name type="scientific">Rhodotorula toruloides</name>
    <name type="common">Yeast</name>
    <name type="synonym">Rhodosporidium toruloides</name>
    <dbReference type="NCBI Taxonomy" id="5286"/>
    <lineage>
        <taxon>Eukaryota</taxon>
        <taxon>Fungi</taxon>
        <taxon>Dikarya</taxon>
        <taxon>Basidiomycota</taxon>
        <taxon>Pucciniomycotina</taxon>
        <taxon>Microbotryomycetes</taxon>
        <taxon>Sporidiobolales</taxon>
        <taxon>Sporidiobolaceae</taxon>
        <taxon>Rhodotorula</taxon>
    </lineage>
</organism>
<feature type="compositionally biased region" description="Polar residues" evidence="8">
    <location>
        <begin position="222"/>
        <end position="236"/>
    </location>
</feature>
<dbReference type="InterPro" id="IPR011006">
    <property type="entry name" value="CheY-like_superfamily"/>
</dbReference>
<name>A0A0K3CB90_RHOTO</name>
<dbReference type="Gene3D" id="3.30.565.10">
    <property type="entry name" value="Histidine kinase-like ATPase, C-terminal domain"/>
    <property type="match status" value="2"/>
</dbReference>
<feature type="region of interest" description="Disordered" evidence="8">
    <location>
        <begin position="1258"/>
        <end position="1285"/>
    </location>
</feature>
<dbReference type="InterPro" id="IPR035965">
    <property type="entry name" value="PAS-like_dom_sf"/>
</dbReference>
<feature type="compositionally biased region" description="Polar residues" evidence="8">
    <location>
        <begin position="1888"/>
        <end position="1906"/>
    </location>
</feature>
<dbReference type="EMBL" id="CWKI01000003">
    <property type="protein sequence ID" value="CTR05897.1"/>
    <property type="molecule type" value="Genomic_DNA"/>
</dbReference>
<dbReference type="SUPFAM" id="SSF47384">
    <property type="entry name" value="Homodimeric domain of signal transducing histidine kinase"/>
    <property type="match status" value="2"/>
</dbReference>
<dbReference type="CDD" id="cd17546">
    <property type="entry name" value="REC_hyHK_CKI1_RcsC-like"/>
    <property type="match status" value="1"/>
</dbReference>
<keyword evidence="3 6" id="KW-0597">Phosphoprotein</keyword>
<evidence type="ECO:0000313" key="13">
    <source>
        <dbReference type="Proteomes" id="UP000199069"/>
    </source>
</evidence>
<feature type="compositionally biased region" description="Polar residues" evidence="8">
    <location>
        <begin position="384"/>
        <end position="394"/>
    </location>
</feature>
<evidence type="ECO:0000256" key="6">
    <source>
        <dbReference type="PROSITE-ProRule" id="PRU00169"/>
    </source>
</evidence>
<sequence>MGQPHRAGTSSGASELAQLPLVAFLNASPSPSLVLPLAPLVDALRTRQSHPALVSPTKTPLWNGHAAPVQPSGATRTAGSGIGGGEGKGAFVPTTASPDTLPGMVELLNVKTPVANSTETPTTSGGDYFSLTADIPPVSSSSISSVSTASTSSSIDSLASSTSLTDDKPITPLTDVDDLDTGMSSLPTFSPVTDPRQVLLEKLLPALHPVYRNEAWRNLEATTRRNSAATRPSISGPTLVPRARGSVSGRWNRRSGSGSARTKRTTEEEDSLMTGAMPAGFSQPNSRVASPLGTVEEEESNGMDTDEEDGASMSGLDETDYDDDDEPESAYAFLAPEDHTALLAFVLDLVEDMELSTPTLGAQPYSPGSISPTSTPASGGEAHYSSTGSGLPRSNFSFGPTPRIAGRLGARAPHTCRLDDFVISATICPAPGSSSSFDITPTHPQSASTTTAPAGFLILTIPPPTPPLNVTTWPPRSTNLTIRTSRTASTQSSSIFTTAAPPTNPMPADASLGNVYQSPSAEAAVKLQSLHPPHSPTSLPVDSIPRQTTDPWFACLGETEMGLRIRNHPWHETAVGPIESWPPELRTMVSSILASPFRECILWGPEYTILYNDHYVETAGEKHPALLGLPCKEGWKEIWDGLDGIAKRTMAGETCFFRDHYLAMERLGFVEETYHTFSYAPFYSHDGKALGILNLSIETTATVIAARRLATVRDLVSNTSLARTVDDFAECALRSLANNPYDLPFVALYTVSEVDRKPTKKEVRAGYKCSNRRIIKLENRGTTGIPEGHPFLIHEALVDITPPKSRQSSSSASTGTGSTATMRDRLLDAATLSPASAAGSPAAPSSSSSSSGSISGFSAHAAFLRSEEAANGWSWPFEEACLKRDPVLVEDLGPLAETLDRSRGWSYPARQAVVLPVFVEANQVVPAAVLVLGVNSMGRYDHLLETFHNLVARHVAIGLFAVLAAEQDRKRAEELVRLDRAKSSFFSSISHELRTPLTLILGPLEDILSGSEKEKLDASQRDKLQLVQRHSNRLLTMVNKLLDFSSIEGGRMNFKYRPVQIGALTRDIAVLFRDAIERTKIKYTVECDDDPADCLPIYMSPDIWEKICFNLIGNSFKYCIKGEITVTLRSTRAEAVLSVKDTGIGIPESELGKIFERFHRIEANSRMATGTGIGLALTLELVKLVGGQLEVESELGKGSIFTVRLQRGHTHLPIEQVDHTPEDTDFVAQFQNRNLAFVEDAASWRYDAEAEAALEMVPMSSDSSTAGTVAGSEHGNSSGSGSGEDYLSGPDVLSLKNRTVVLVDDSRDLRTYISSLLSKHFNVVAFADPREALSYINSTPPSLVLTDAMMPYISGRELTSIIRRNPQTALIPIIMVSAQAGTEARAEALEGGVDDYLAKPFQARELLARVRVHLQLGLMRVELERRVEERTRALIESEARNRALAERYSMLSTVSPVGVIQISPKGEILYGNPRWYEIVGMPINRPLSEWTEWVTPEDQPKVMHLWKLATEGGTADTSERQFRFTNGRWAQLEIRASTEVGLPDGYVGALTDITRQKEVEMLHIREVEQRAADAEENRRNTEMFLDMSSHELRNPLSGVWQNAEVVSASLERYVELLDNLRQGQSVSHEELDDLYNEMLENVEAVESIILCASHQGRIADDILNVSKLNMGLLTVNLMPFELVSRMKDVLRAFEVECSQKSIALRLRAGDSVKALGAEWIRADPSRLHQILLNFLTNSIKYTADSSDRRIVVHVEAFETQPPVKPQAMRVSQPPPTELANGVWVVVAVEDTGRGLSEEELKRLFARFSQAKPSSDQYGGSGLGLYVSKKLVELHRGFIEVQSKLGVGSVFSFAIPAERASPPADPVAVPTVPALAMVPTARSTKRPHTASNDVSKANKSTKISQSPRPEAEADRPVRILVVEDNLINQKVLLRQLKNAGYDVTVVNNGQEAVDALAADAKQTSESSSPNLFAAVIMDVQMPVKTGLEAVRELREWERTGQISHRYPVCAVTGNAREAQQSECLAAGYDDVATKPYRLEDVLAKIIKMTGLPTPKPSN</sequence>
<evidence type="ECO:0000259" key="9">
    <source>
        <dbReference type="PROSITE" id="PS50109"/>
    </source>
</evidence>
<dbReference type="SMART" id="SM00448">
    <property type="entry name" value="REC"/>
    <property type="match status" value="2"/>
</dbReference>
<dbReference type="SUPFAM" id="SSF52172">
    <property type="entry name" value="CheY-like"/>
    <property type="match status" value="2"/>
</dbReference>